<protein>
    <submittedName>
        <fullName evidence="2">Uncharacterized protein</fullName>
    </submittedName>
</protein>
<organism evidence="2">
    <name type="scientific">Trypanosoma vivax (strain Y486)</name>
    <dbReference type="NCBI Taxonomy" id="1055687"/>
    <lineage>
        <taxon>Eukaryota</taxon>
        <taxon>Discoba</taxon>
        <taxon>Euglenozoa</taxon>
        <taxon>Kinetoplastea</taxon>
        <taxon>Metakinetoplastina</taxon>
        <taxon>Trypanosomatida</taxon>
        <taxon>Trypanosomatidae</taxon>
        <taxon>Trypanosoma</taxon>
        <taxon>Duttonella</taxon>
    </lineage>
</organism>
<dbReference type="EMBL" id="HE573019">
    <property type="protein sequence ID" value="CCC47314.1"/>
    <property type="molecule type" value="Genomic_DNA"/>
</dbReference>
<evidence type="ECO:0000313" key="2">
    <source>
        <dbReference type="EMBL" id="CCC47314.1"/>
    </source>
</evidence>
<proteinExistence type="predicted"/>
<feature type="compositionally biased region" description="Basic and acidic residues" evidence="1">
    <location>
        <begin position="92"/>
        <end position="103"/>
    </location>
</feature>
<name>G0TTN3_TRYVY</name>
<feature type="compositionally biased region" description="Basic and acidic residues" evidence="1">
    <location>
        <begin position="212"/>
        <end position="223"/>
    </location>
</feature>
<dbReference type="AlphaFoldDB" id="G0TTN3"/>
<feature type="compositionally biased region" description="Polar residues" evidence="1">
    <location>
        <begin position="244"/>
        <end position="269"/>
    </location>
</feature>
<feature type="compositionally biased region" description="Polar residues" evidence="1">
    <location>
        <begin position="21"/>
        <end position="30"/>
    </location>
</feature>
<feature type="region of interest" description="Disordered" evidence="1">
    <location>
        <begin position="212"/>
        <end position="282"/>
    </location>
</feature>
<feature type="region of interest" description="Disordered" evidence="1">
    <location>
        <begin position="334"/>
        <end position="361"/>
    </location>
</feature>
<sequence length="834" mass="88848">MSTYDEDFDSSDSSAAGESPKMSQGRSSGGTAIVASILPAPPVPVPTLQPLPFPCKESPSIAAAAPPPVVQGPGNCETPAVAADLCLGNSGEKVEGPSRRSSKDAAQPGHLPKALPITGSELERPMNELDLSPKNAPVEGAEELTQKSGLRGAEVLATTGAAVPVSNNATTEASGTVHVAEEGSSHDGSSIFSTLSQHLTKTMMQRGKEAALKHDTDETHPANDKVASGEGQNSLTMEKMGKTMGSNSLPFKATAESNPADNSASSPLNKPQLPSMGNDPSSLALSGGAFSVGPHAPITLSIPAVDSLRRAQDTVGTSTAVNSLSLPPLPSLQPIQTGQLPNKESALGSVPPPLPPRETPHSTKIAELRETSEAVERLVRAFALLRGHSPLSFANTTTPQGATKVTFVPTEIEKMSSLRQDHGVGDAGTVRTFTPTLRPLAAWKVRPNSASVDDDGNRTVGRCDQEAGDPNKQLVAQMNEEAIEEAILSLVMELLQQHTKAEPDTQNGGRPLLQPVREVVSMDNFRYFPCHGSRTKPAARGKVAPLTVFGGGMQAFAPDDAEAAESLYHSILEALQKYVWKLARNAVHCLPFEALEAKMSARSVFRLEYWVTSDSMWTVTEALLASIRAGVVKDGDGYCVFNRTNDIRADPKSLFPTRVPFFSLLPPDASGARCREGEVTPSSRKALSLRRREARDDGDYDASSPRGVCKASTELFHIEPSTLQSLAHVVSTVSTDILEGDTSLAQHDYKQSYNDATLAVSEAICELLNDAGIRAAVQRRAKAKMTEVAERREADSRLNRMDKERAIIAAAEAEAERVVQRILQELRVEEGRSA</sequence>
<dbReference type="VEuPathDB" id="TriTrypDB:TvY486_0304850"/>
<reference evidence="2" key="1">
    <citation type="journal article" date="2012" name="Proc. Natl. Acad. Sci. U.S.A.">
        <title>Antigenic diversity is generated by distinct evolutionary mechanisms in African trypanosome species.</title>
        <authorList>
            <person name="Jackson A.P."/>
            <person name="Berry A."/>
            <person name="Aslett M."/>
            <person name="Allison H.C."/>
            <person name="Burton P."/>
            <person name="Vavrova-Anderson J."/>
            <person name="Brown R."/>
            <person name="Browne H."/>
            <person name="Corton N."/>
            <person name="Hauser H."/>
            <person name="Gamble J."/>
            <person name="Gilderthorp R."/>
            <person name="Marcello L."/>
            <person name="McQuillan J."/>
            <person name="Otto T.D."/>
            <person name="Quail M.A."/>
            <person name="Sanders M.J."/>
            <person name="van Tonder A."/>
            <person name="Ginger M.L."/>
            <person name="Field M.C."/>
            <person name="Barry J.D."/>
            <person name="Hertz-Fowler C."/>
            <person name="Berriman M."/>
        </authorList>
    </citation>
    <scope>NUCLEOTIDE SEQUENCE</scope>
    <source>
        <strain evidence="2">Y486</strain>
    </source>
</reference>
<gene>
    <name evidence="2" type="ORF">TVY486_0304850</name>
</gene>
<feature type="region of interest" description="Disordered" evidence="1">
    <location>
        <begin position="683"/>
        <end position="705"/>
    </location>
</feature>
<feature type="compositionally biased region" description="Acidic residues" evidence="1">
    <location>
        <begin position="1"/>
        <end position="10"/>
    </location>
</feature>
<feature type="region of interest" description="Disordered" evidence="1">
    <location>
        <begin position="89"/>
        <end position="150"/>
    </location>
</feature>
<evidence type="ECO:0000256" key="1">
    <source>
        <dbReference type="SAM" id="MobiDB-lite"/>
    </source>
</evidence>
<feature type="region of interest" description="Disordered" evidence="1">
    <location>
        <begin position="1"/>
        <end position="33"/>
    </location>
</feature>
<accession>G0TTN3</accession>